<evidence type="ECO:0000313" key="3">
    <source>
        <dbReference type="Proteomes" id="UP001589813"/>
    </source>
</evidence>
<dbReference type="RefSeq" id="WP_377247312.1">
    <property type="nucleotide sequence ID" value="NZ_JBHLXP010000005.1"/>
</dbReference>
<keyword evidence="1" id="KW-1133">Transmembrane helix</keyword>
<organism evidence="2 3">
    <name type="scientific">Rheinheimera tilapiae</name>
    <dbReference type="NCBI Taxonomy" id="875043"/>
    <lineage>
        <taxon>Bacteria</taxon>
        <taxon>Pseudomonadati</taxon>
        <taxon>Pseudomonadota</taxon>
        <taxon>Gammaproteobacteria</taxon>
        <taxon>Chromatiales</taxon>
        <taxon>Chromatiaceae</taxon>
        <taxon>Rheinheimera</taxon>
    </lineage>
</organism>
<dbReference type="PROSITE" id="PS00409">
    <property type="entry name" value="PROKAR_NTER_METHYL"/>
    <property type="match status" value="1"/>
</dbReference>
<feature type="transmembrane region" description="Helical" evidence="1">
    <location>
        <begin position="12"/>
        <end position="34"/>
    </location>
</feature>
<dbReference type="EMBL" id="JBHLXP010000005">
    <property type="protein sequence ID" value="MFC0050123.1"/>
    <property type="molecule type" value="Genomic_DNA"/>
</dbReference>
<evidence type="ECO:0000313" key="2">
    <source>
        <dbReference type="EMBL" id="MFC0050123.1"/>
    </source>
</evidence>
<keyword evidence="3" id="KW-1185">Reference proteome</keyword>
<dbReference type="Proteomes" id="UP001589813">
    <property type="component" value="Unassembled WGS sequence"/>
</dbReference>
<keyword evidence="1" id="KW-0472">Membrane</keyword>
<name>A0ABV6BKV4_9GAMM</name>
<dbReference type="Pfam" id="PF07963">
    <property type="entry name" value="N_methyl"/>
    <property type="match status" value="1"/>
</dbReference>
<keyword evidence="1" id="KW-0812">Transmembrane</keyword>
<accession>A0ABV6BKV4</accession>
<comment type="caution">
    <text evidence="2">The sequence shown here is derived from an EMBL/GenBank/DDBJ whole genome shotgun (WGS) entry which is preliminary data.</text>
</comment>
<reference evidence="2 3" key="1">
    <citation type="submission" date="2024-09" db="EMBL/GenBank/DDBJ databases">
        <authorList>
            <person name="Sun Q."/>
            <person name="Mori K."/>
        </authorList>
    </citation>
    <scope>NUCLEOTIDE SEQUENCE [LARGE SCALE GENOMIC DNA]</scope>
    <source>
        <strain evidence="2 3">KCTC 23315</strain>
    </source>
</reference>
<dbReference type="NCBIfam" id="TIGR02532">
    <property type="entry name" value="IV_pilin_GFxxxE"/>
    <property type="match status" value="1"/>
</dbReference>
<gene>
    <name evidence="2" type="ORF">ACFFJP_17620</name>
</gene>
<dbReference type="InterPro" id="IPR012902">
    <property type="entry name" value="N_methyl_site"/>
</dbReference>
<sequence length="233" mass="26663">MLPRHRGFTLVELLLAVSIMLTVLVMAGTAYQLYTRVWTKDLSKIEQTFSEFRHVSLFVNACQAVIPLSVRKSATEMNRWGFYFLGREEGFTAITSSPIFSTGYPAVIRVFRENKEDGGQRLVYEEASMRGMVLNYADQPLNFSFRQTILETTDAINFSYFGWESLDTKMNSSSEFTNPGEQAAQRWFTEYDGIVRGFQPDIIKIEMGNNEFLLQLPNRTALGLKRTDPDESI</sequence>
<evidence type="ECO:0000256" key="1">
    <source>
        <dbReference type="SAM" id="Phobius"/>
    </source>
</evidence>
<protein>
    <submittedName>
        <fullName evidence="2">Type II secretion system protein</fullName>
    </submittedName>
</protein>
<proteinExistence type="predicted"/>